<name>A0A8B6BJG3_MYTGA</name>
<feature type="region of interest" description="Disordered" evidence="1">
    <location>
        <begin position="161"/>
        <end position="183"/>
    </location>
</feature>
<dbReference type="AlphaFoldDB" id="A0A8B6BJG3"/>
<dbReference type="Proteomes" id="UP000596742">
    <property type="component" value="Unassembled WGS sequence"/>
</dbReference>
<protein>
    <submittedName>
        <fullName evidence="2">Uncharacterized protein</fullName>
    </submittedName>
</protein>
<organism evidence="2 3">
    <name type="scientific">Mytilus galloprovincialis</name>
    <name type="common">Mediterranean mussel</name>
    <dbReference type="NCBI Taxonomy" id="29158"/>
    <lineage>
        <taxon>Eukaryota</taxon>
        <taxon>Metazoa</taxon>
        <taxon>Spiralia</taxon>
        <taxon>Lophotrochozoa</taxon>
        <taxon>Mollusca</taxon>
        <taxon>Bivalvia</taxon>
        <taxon>Autobranchia</taxon>
        <taxon>Pteriomorphia</taxon>
        <taxon>Mytilida</taxon>
        <taxon>Mytiloidea</taxon>
        <taxon>Mytilidae</taxon>
        <taxon>Mytilinae</taxon>
        <taxon>Mytilus</taxon>
    </lineage>
</organism>
<proteinExistence type="predicted"/>
<evidence type="ECO:0000313" key="3">
    <source>
        <dbReference type="Proteomes" id="UP000596742"/>
    </source>
</evidence>
<keyword evidence="3" id="KW-1185">Reference proteome</keyword>
<dbReference type="EMBL" id="UYJE01000215">
    <property type="protein sequence ID" value="VDH91176.1"/>
    <property type="molecule type" value="Genomic_DNA"/>
</dbReference>
<dbReference type="Gene3D" id="2.60.120.260">
    <property type="entry name" value="Galactose-binding domain-like"/>
    <property type="match status" value="1"/>
</dbReference>
<reference evidence="2" key="1">
    <citation type="submission" date="2018-11" db="EMBL/GenBank/DDBJ databases">
        <authorList>
            <person name="Alioto T."/>
            <person name="Alioto T."/>
        </authorList>
    </citation>
    <scope>NUCLEOTIDE SEQUENCE</scope>
</reference>
<evidence type="ECO:0000256" key="1">
    <source>
        <dbReference type="SAM" id="MobiDB-lite"/>
    </source>
</evidence>
<dbReference type="OrthoDB" id="10523567at2759"/>
<comment type="caution">
    <text evidence="2">The sequence shown here is derived from an EMBL/GenBank/DDBJ whole genome shotgun (WGS) entry which is preliminary data.</text>
</comment>
<sequence length="247" mass="27975">MTEINPEVDLMQPDPLTEVHSEVKSVSDGGIDRQIASYPTGTYLCVSHGNDLFPVVVTDWPWILYFKKKKGNIWLSNETPFTCSTQDIVQDLPAPDIQMLGRSMGYIFRGFGGRCFTDRPCRPPLECTNGVVCICPDALNNYFDRGEQICKPKDFVDIAKGKPTSMSKPPSRRKPNAKSFHANNGLYTETSSSCAEPEHDTGYGQDWWKVNLQAYYEVHRLFLLSIGKYNFIRDINQLDFTKGIKIT</sequence>
<evidence type="ECO:0000313" key="2">
    <source>
        <dbReference type="EMBL" id="VDH91176.1"/>
    </source>
</evidence>
<accession>A0A8B6BJG3</accession>
<gene>
    <name evidence="2" type="ORF">MGAL_10B041769</name>
</gene>